<keyword evidence="5" id="KW-0631">Potassium channel</keyword>
<keyword evidence="9" id="KW-0406">Ion transport</keyword>
<evidence type="ECO:0000256" key="1">
    <source>
        <dbReference type="ARBA" id="ARBA00004141"/>
    </source>
</evidence>
<feature type="region of interest" description="Disordered" evidence="12">
    <location>
        <begin position="1847"/>
        <end position="1876"/>
    </location>
</feature>
<dbReference type="GO" id="GO:0034702">
    <property type="term" value="C:monoatomic ion channel complex"/>
    <property type="evidence" value="ECO:0007669"/>
    <property type="project" value="UniProtKB-KW"/>
</dbReference>
<feature type="region of interest" description="Disordered" evidence="12">
    <location>
        <begin position="1034"/>
        <end position="1056"/>
    </location>
</feature>
<proteinExistence type="predicted"/>
<feature type="region of interest" description="Disordered" evidence="12">
    <location>
        <begin position="953"/>
        <end position="974"/>
    </location>
</feature>
<feature type="compositionally biased region" description="Acidic residues" evidence="12">
    <location>
        <begin position="670"/>
        <end position="680"/>
    </location>
</feature>
<feature type="region of interest" description="Disordered" evidence="12">
    <location>
        <begin position="1594"/>
        <end position="1655"/>
    </location>
</feature>
<dbReference type="SUPFAM" id="SSF51206">
    <property type="entry name" value="cAMP-binding domain-like"/>
    <property type="match status" value="1"/>
</dbReference>
<keyword evidence="6" id="KW-0851">Voltage-gated channel</keyword>
<evidence type="ECO:0000256" key="5">
    <source>
        <dbReference type="ARBA" id="ARBA00022826"/>
    </source>
</evidence>
<feature type="compositionally biased region" description="Polar residues" evidence="12">
    <location>
        <begin position="2004"/>
        <end position="2018"/>
    </location>
</feature>
<feature type="transmembrane region" description="Helical" evidence="13">
    <location>
        <begin position="193"/>
        <end position="213"/>
    </location>
</feature>
<dbReference type="InterPro" id="IPR014710">
    <property type="entry name" value="RmlC-like_jellyroll"/>
</dbReference>
<feature type="transmembrane region" description="Helical" evidence="13">
    <location>
        <begin position="400"/>
        <end position="416"/>
    </location>
</feature>
<dbReference type="InterPro" id="IPR050818">
    <property type="entry name" value="KCNH_animal-type"/>
</dbReference>
<keyword evidence="10 13" id="KW-0472">Membrane</keyword>
<feature type="region of interest" description="Disordered" evidence="12">
    <location>
        <begin position="1699"/>
        <end position="1721"/>
    </location>
</feature>
<dbReference type="InterPro" id="IPR000595">
    <property type="entry name" value="cNMP-bd_dom"/>
</dbReference>
<feature type="transmembrane region" description="Helical" evidence="13">
    <location>
        <begin position="333"/>
        <end position="354"/>
    </location>
</feature>
<dbReference type="GO" id="GO:0005249">
    <property type="term" value="F:voltage-gated potassium channel activity"/>
    <property type="evidence" value="ECO:0007669"/>
    <property type="project" value="InterPro"/>
</dbReference>
<dbReference type="PANTHER" id="PTHR10217:SF435">
    <property type="entry name" value="POTASSIUM VOLTAGE-GATED CHANNEL PROTEIN EAG"/>
    <property type="match status" value="1"/>
</dbReference>
<dbReference type="OrthoDB" id="426293at2759"/>
<feature type="compositionally biased region" description="Polar residues" evidence="12">
    <location>
        <begin position="1906"/>
        <end position="1917"/>
    </location>
</feature>
<name>A0A8J4DDD8_9CHLO</name>
<evidence type="ECO:0000256" key="2">
    <source>
        <dbReference type="ARBA" id="ARBA00022448"/>
    </source>
</evidence>
<keyword evidence="3" id="KW-0633">Potassium transport</keyword>
<accession>A0A8J4DDD8</accession>
<dbReference type="InterPro" id="IPR003938">
    <property type="entry name" value="K_chnl_volt-dep_EAG/ELK/ERG"/>
</dbReference>
<evidence type="ECO:0000256" key="3">
    <source>
        <dbReference type="ARBA" id="ARBA00022538"/>
    </source>
</evidence>
<keyword evidence="7" id="KW-0630">Potassium</keyword>
<evidence type="ECO:0000256" key="11">
    <source>
        <dbReference type="ARBA" id="ARBA00023303"/>
    </source>
</evidence>
<dbReference type="InterPro" id="IPR005821">
    <property type="entry name" value="Ion_trans_dom"/>
</dbReference>
<dbReference type="Gene3D" id="1.10.287.70">
    <property type="match status" value="1"/>
</dbReference>
<dbReference type="Gene3D" id="2.60.120.10">
    <property type="entry name" value="Jelly Rolls"/>
    <property type="match status" value="1"/>
</dbReference>
<feature type="region of interest" description="Disordered" evidence="12">
    <location>
        <begin position="1269"/>
        <end position="1308"/>
    </location>
</feature>
<keyword evidence="8 13" id="KW-1133">Transmembrane helix</keyword>
<keyword evidence="11" id="KW-0407">Ion channel</keyword>
<evidence type="ECO:0000256" key="13">
    <source>
        <dbReference type="SAM" id="Phobius"/>
    </source>
</evidence>
<dbReference type="PANTHER" id="PTHR10217">
    <property type="entry name" value="VOLTAGE AND LIGAND GATED POTASSIUM CHANNEL"/>
    <property type="match status" value="1"/>
</dbReference>
<dbReference type="EMBL" id="BNCQ01000007">
    <property type="protein sequence ID" value="GIL99991.1"/>
    <property type="molecule type" value="Genomic_DNA"/>
</dbReference>
<dbReference type="CDD" id="cd00038">
    <property type="entry name" value="CAP_ED"/>
    <property type="match status" value="1"/>
</dbReference>
<dbReference type="SMART" id="SM00100">
    <property type="entry name" value="cNMP"/>
    <property type="match status" value="1"/>
</dbReference>
<reference evidence="14" key="1">
    <citation type="journal article" date="2021" name="Proc. Natl. Acad. Sci. U.S.A.">
        <title>Three genomes in the algal genus Volvox reveal the fate of a haploid sex-determining region after a transition to homothallism.</title>
        <authorList>
            <person name="Yamamoto K."/>
            <person name="Hamaji T."/>
            <person name="Kawai-Toyooka H."/>
            <person name="Matsuzaki R."/>
            <person name="Takahashi F."/>
            <person name="Nishimura Y."/>
            <person name="Kawachi M."/>
            <person name="Noguchi H."/>
            <person name="Minakuchi Y."/>
            <person name="Umen J.G."/>
            <person name="Toyoda A."/>
            <person name="Nozaki H."/>
        </authorList>
    </citation>
    <scope>NUCLEOTIDE SEQUENCE</scope>
    <source>
        <strain evidence="14">NIES-3785</strain>
    </source>
</reference>
<dbReference type="GO" id="GO:0005886">
    <property type="term" value="C:plasma membrane"/>
    <property type="evidence" value="ECO:0007669"/>
    <property type="project" value="TreeGrafter"/>
</dbReference>
<feature type="region of interest" description="Disordered" evidence="12">
    <location>
        <begin position="866"/>
        <end position="937"/>
    </location>
</feature>
<feature type="region of interest" description="Disordered" evidence="12">
    <location>
        <begin position="92"/>
        <end position="113"/>
    </location>
</feature>
<sequence length="2070" mass="214989">MAASVAFLHQVEYEAALNDFEEEAKRQFGLRQDEERADADDAAKGEISSAQCAAVQQRKMQLRRKLLVRQGDAEKFDTRKSTAVASWLSAQESANNTTARAQGQRQSRDAARSFDITRSRWQDTQSEQQPQQNHRRRQSIVMMASAAIVSDVHPRHSSSITARTGVWHRILHLHAELDGMLPIYSPNSFLRRAWDLVIMALVIWTAVTVPLSVSFGMPETPEFQMAEYVITALFALDLFANFRTAYYNHQAELVRDSAAISTHYMKTWFWIDLFGTIPFDSIVLWTGALKDVHKGTSSTELAALGFLKAPRLLRLGRLLRFLDSFKNAKTFRIVQLFMAMLLISHWLACIWYMMYRFGGKDDADDWAFEVAMFETSNDSSHGSSSYHPDPHTAEASGSTLSMYVVTYYYSFLLLVGDNVTAYNNFERTFCVLVLIAGTFFYSAVVGQMATLVATMNVAVNRHGQKLLMVQDALRYADVPDKHSEKVQKYFEYLQQRSHPGSEGMQFLQELPSSLQLSLCQFLHLRSLHMVPLFKDCEQGFMNALAIRIRMISLSPGEVIFRVGDVGKEMYVIKKGCVAVTSQTNTMWGLLQPGEVFGEVALLSTGKRTANCTALGFVDLAVLTGPDLKAVMRDYPVSAAIIYARAAARATALQSKSKMWLDISADEEFYDCEEPDDDADGGDNRGDDDGGGDFARGGSRSCAAVDEDSGAITAEDGDAGSMVTSSSIRSGSLTSSSMTENLGRGSATGVASDSNICSGGGDYPDPTAIKDICMAALGCFPDGGDGAATKAIACTDSTACDDSGSSVRINAASCSDTSRSASAILRTPSLTGAAKPGAGMADGMSASLNGRALCIAWCDGANPDADAAAAPGPAGATAATTALSSRDNNTPALAPDRTAAPAETGTRRLPLSEFGQPERSIPPLPLPSDSCPTSPHPAHPFTPVMAFLPVTSERTASSAAEPQLNPSWSHVAPSPQVAGAAAAPASAAERCGSGGCFSTRSHPSLSPAQPLAAQSRIGRISPVNFAMATVASVAGGGPTSPPGPPFDASHSHLDSTSNGAAAALASASTFADLTAGTYRTATSRRRSSSDDDTMALINAVVSNTAALESGDDGVAKLNVDEAWQASHQTHRMRQRKGTVSSSGLVATGSSGAPAAMVSDVTSTRSPGRIPQHNHQPPARQPQGHPSSLFSLPTPTQQPPYERHHSLPKARNPRPVLGGKPRAASSQDVPGGTAEDRSWEDNEATPAIAATLLEPFGLSLLTFNGPIGAAAGPGTSGGDTKQASRHPTSSIAPCRDGSAGGSGSSVSVSDGAKVYNDRQLVAMKLRAVSPAAVTAASVDNLIRNVAEAAPMATNGDAAFYRSRAGPVAEAVDLPTPVTDAVPTSPGSRPTPNLFCNAPMLPGAANTTTGGSADAGSSALASAATSPLTRDAVRRRSSFLRWLQAGPAPGAAAVATASGSASTGEAVARCSANPATSASGAAVATLLQANGAAILRLSRRSSGLIPQVGGPGNVSSGGAAASVAAGGPLSPPPSAASRRMSRQSTGTITPTPAEPVQVAEEELEWISTRPSYGAWGRGPKTRRSSVCSIHEDELAALAPGPFGPRHVPSSGPMSSPPGMQAIGRRSNRNSIADCRPAEGVTPGVYRSTDNSGGMDMGTPSGAGLVSAADVAAYTGNRRGSLQLPRSTIATLHLPHGDAANAIGMGSTGSTWSGHLSRTPPPPAPPPDGVFVPRESWEKLIQAMSRLTWFETALQQLTDLVSEQDVALSRLEQRAERAAALGGAGHGAVDDGILAGILPATLLADAATSAAATAGGGSSAVATAVGGGTQTAAAVLLHSISSTSYGRPIPASSRAAIPGGGASSAGSLSRSDSHDANMQRAAVPHIRSAARALTVLNRMRSSHGVGSARVSITSMPGSQAPGTVDAPASSLALSPSPRMAALRLARASDTPDTSAGRPSFRGSVGSQHHAATVDLSGGGSWAGPGVNTWDLEALPGQDRRRSGGSASGLPSGTQARQSSSVLLSAHGSGLRAALKGVASTPPSLQESPSLLKTPSGRLSSSLRSSLTSNRRGGE</sequence>
<evidence type="ECO:0000256" key="8">
    <source>
        <dbReference type="ARBA" id="ARBA00022989"/>
    </source>
</evidence>
<feature type="compositionally biased region" description="Low complexity" evidence="12">
    <location>
        <begin position="1605"/>
        <end position="1616"/>
    </location>
</feature>
<feature type="compositionally biased region" description="Polar residues" evidence="12">
    <location>
        <begin position="953"/>
        <end position="967"/>
    </location>
</feature>
<dbReference type="PRINTS" id="PR01463">
    <property type="entry name" value="EAGCHANLFMLY"/>
</dbReference>
<keyword evidence="4 13" id="KW-0812">Transmembrane</keyword>
<feature type="compositionally biased region" description="Polar residues" evidence="12">
    <location>
        <begin position="1136"/>
        <end position="1149"/>
    </location>
</feature>
<feature type="transmembrane region" description="Helical" evidence="13">
    <location>
        <begin position="225"/>
        <end position="246"/>
    </location>
</feature>
<dbReference type="Pfam" id="PF00027">
    <property type="entry name" value="cNMP_binding"/>
    <property type="match status" value="1"/>
</dbReference>
<evidence type="ECO:0000256" key="4">
    <source>
        <dbReference type="ARBA" id="ARBA00022692"/>
    </source>
</evidence>
<feature type="compositionally biased region" description="Low complexity" evidence="12">
    <location>
        <begin position="2051"/>
        <end position="2070"/>
    </location>
</feature>
<comment type="caution">
    <text evidence="14">The sequence shown here is derived from an EMBL/GenBank/DDBJ whole genome shotgun (WGS) entry which is preliminary data.</text>
</comment>
<keyword evidence="2" id="KW-0813">Transport</keyword>
<dbReference type="InterPro" id="IPR018490">
    <property type="entry name" value="cNMP-bd_dom_sf"/>
</dbReference>
<gene>
    <name evidence="14" type="ORF">Vretimale_5055</name>
</gene>
<evidence type="ECO:0000256" key="7">
    <source>
        <dbReference type="ARBA" id="ARBA00022958"/>
    </source>
</evidence>
<feature type="compositionally biased region" description="Low complexity" evidence="12">
    <location>
        <begin position="1512"/>
        <end position="1525"/>
    </location>
</feature>
<evidence type="ECO:0000256" key="10">
    <source>
        <dbReference type="ARBA" id="ARBA00023136"/>
    </source>
</evidence>
<evidence type="ECO:0000256" key="12">
    <source>
        <dbReference type="SAM" id="MobiDB-lite"/>
    </source>
</evidence>
<feature type="transmembrane region" description="Helical" evidence="13">
    <location>
        <begin position="267"/>
        <end position="289"/>
    </location>
</feature>
<feature type="compositionally biased region" description="Polar residues" evidence="12">
    <location>
        <begin position="92"/>
        <end position="105"/>
    </location>
</feature>
<evidence type="ECO:0000256" key="9">
    <source>
        <dbReference type="ARBA" id="ARBA00023065"/>
    </source>
</evidence>
<feature type="compositionally biased region" description="Polar residues" evidence="12">
    <location>
        <begin position="1276"/>
        <end position="1289"/>
    </location>
</feature>
<feature type="region of interest" description="Disordered" evidence="12">
    <location>
        <begin position="1942"/>
        <end position="2070"/>
    </location>
</feature>
<dbReference type="Proteomes" id="UP000722791">
    <property type="component" value="Unassembled WGS sequence"/>
</dbReference>
<feature type="compositionally biased region" description="Low complexity" evidence="12">
    <location>
        <begin position="723"/>
        <end position="738"/>
    </location>
</feature>
<feature type="compositionally biased region" description="Polar residues" evidence="12">
    <location>
        <begin position="2036"/>
        <end position="2048"/>
    </location>
</feature>
<evidence type="ECO:0000256" key="6">
    <source>
        <dbReference type="ARBA" id="ARBA00022882"/>
    </source>
</evidence>
<feature type="compositionally biased region" description="Low complexity" evidence="12">
    <location>
        <begin position="866"/>
        <end position="881"/>
    </location>
</feature>
<feature type="region of interest" description="Disordered" evidence="12">
    <location>
        <begin position="1512"/>
        <end position="1554"/>
    </location>
</feature>
<dbReference type="PROSITE" id="PS50042">
    <property type="entry name" value="CNMP_BINDING_3"/>
    <property type="match status" value="1"/>
</dbReference>
<protein>
    <submittedName>
        <fullName evidence="14">Uncharacterized protein</fullName>
    </submittedName>
</protein>
<evidence type="ECO:0000313" key="15">
    <source>
        <dbReference type="Proteomes" id="UP000722791"/>
    </source>
</evidence>
<dbReference type="Gene3D" id="1.10.287.630">
    <property type="entry name" value="Helix hairpin bin"/>
    <property type="match status" value="1"/>
</dbReference>
<feature type="region of interest" description="Disordered" evidence="12">
    <location>
        <begin position="1125"/>
        <end position="1239"/>
    </location>
</feature>
<dbReference type="Pfam" id="PF00520">
    <property type="entry name" value="Ion_trans"/>
    <property type="match status" value="1"/>
</dbReference>
<feature type="transmembrane region" description="Helical" evidence="13">
    <location>
        <begin position="428"/>
        <end position="452"/>
    </location>
</feature>
<comment type="subcellular location">
    <subcellularLocation>
        <location evidence="1">Membrane</location>
        <topology evidence="1">Multi-pass membrane protein</topology>
    </subcellularLocation>
</comment>
<organism evidence="14 15">
    <name type="scientific">Volvox reticuliferus</name>
    <dbReference type="NCBI Taxonomy" id="1737510"/>
    <lineage>
        <taxon>Eukaryota</taxon>
        <taxon>Viridiplantae</taxon>
        <taxon>Chlorophyta</taxon>
        <taxon>core chlorophytes</taxon>
        <taxon>Chlorophyceae</taxon>
        <taxon>CS clade</taxon>
        <taxon>Chlamydomonadales</taxon>
        <taxon>Volvocaceae</taxon>
        <taxon>Volvox</taxon>
    </lineage>
</organism>
<dbReference type="GO" id="GO:0042391">
    <property type="term" value="P:regulation of membrane potential"/>
    <property type="evidence" value="ECO:0007669"/>
    <property type="project" value="TreeGrafter"/>
</dbReference>
<evidence type="ECO:0000313" key="14">
    <source>
        <dbReference type="EMBL" id="GIL99991.1"/>
    </source>
</evidence>
<dbReference type="SUPFAM" id="SSF81324">
    <property type="entry name" value="Voltage-gated potassium channels"/>
    <property type="match status" value="1"/>
</dbReference>
<feature type="region of interest" description="Disordered" evidence="12">
    <location>
        <begin position="670"/>
        <end position="755"/>
    </location>
</feature>
<feature type="region of interest" description="Disordered" evidence="12">
    <location>
        <begin position="1906"/>
        <end position="1928"/>
    </location>
</feature>
<feature type="compositionally biased region" description="Polar residues" evidence="12">
    <location>
        <begin position="1182"/>
        <end position="1193"/>
    </location>
</feature>